<proteinExistence type="inferred from homology"/>
<dbReference type="GO" id="GO:0055085">
    <property type="term" value="P:transmembrane transport"/>
    <property type="evidence" value="ECO:0007669"/>
    <property type="project" value="InterPro"/>
</dbReference>
<accession>A0A2V3U502</accession>
<dbReference type="AlphaFoldDB" id="A0A2V3U502"/>
<name>A0A2V3U502_9HYPH</name>
<dbReference type="InterPro" id="IPR050366">
    <property type="entry name" value="BP-dependent_transpt_permease"/>
</dbReference>
<dbReference type="Proteomes" id="UP000248021">
    <property type="component" value="Unassembled WGS sequence"/>
</dbReference>
<dbReference type="InterPro" id="IPR035906">
    <property type="entry name" value="MetI-like_sf"/>
</dbReference>
<reference evidence="8 9" key="1">
    <citation type="submission" date="2018-05" db="EMBL/GenBank/DDBJ databases">
        <title>Genomic Encyclopedia of Type Strains, Phase IV (KMG-IV): sequencing the most valuable type-strain genomes for metagenomic binning, comparative biology and taxonomic classification.</title>
        <authorList>
            <person name="Goeker M."/>
        </authorList>
    </citation>
    <scope>NUCLEOTIDE SEQUENCE [LARGE SCALE GENOMIC DNA]</scope>
    <source>
        <strain evidence="8 9">DSM 6462</strain>
    </source>
</reference>
<keyword evidence="5 7" id="KW-1133">Transmembrane helix</keyword>
<feature type="transmembrane region" description="Helical" evidence="7">
    <location>
        <begin position="258"/>
        <end position="278"/>
    </location>
</feature>
<dbReference type="PANTHER" id="PTHR43386">
    <property type="entry name" value="OLIGOPEPTIDE TRANSPORT SYSTEM PERMEASE PROTEIN APPC"/>
    <property type="match status" value="1"/>
</dbReference>
<protein>
    <submittedName>
        <fullName evidence="8">Peptide/nickel transport system permease protein</fullName>
    </submittedName>
</protein>
<dbReference type="CDD" id="cd06261">
    <property type="entry name" value="TM_PBP2"/>
    <property type="match status" value="1"/>
</dbReference>
<evidence type="ECO:0000256" key="5">
    <source>
        <dbReference type="ARBA" id="ARBA00022989"/>
    </source>
</evidence>
<sequence length="294" mass="31380">MSALTMSLASRASRRKRLRIPLLLKIAFAWVALLAIVALFANELAPFDYMAIDLRNRLAPPLGFGGSADHILGTDELGRDMASRLIYSIRMSIVIAFGATMIGAFFGTILGCLAAHFRGVIEAVILTLADFQAAMPFLILALSVLAFVGNSLTIFILLLGLHGWERYTRIARGLAIAATGQGYAGAVRQLGAHPVRVYTHHILPNIASTLIVSMTIAFPEIMLVESGLSFLGLGVQPPATSLGSMIGYGRDYLARAPWILMAPALVISLTALAVSIIGDGLRDHLDRSTGSHAS</sequence>
<keyword evidence="6 7" id="KW-0472">Membrane</keyword>
<dbReference type="InterPro" id="IPR000515">
    <property type="entry name" value="MetI-like"/>
</dbReference>
<feature type="transmembrane region" description="Helical" evidence="7">
    <location>
        <begin position="20"/>
        <end position="41"/>
    </location>
</feature>
<evidence type="ECO:0000256" key="2">
    <source>
        <dbReference type="ARBA" id="ARBA00022448"/>
    </source>
</evidence>
<evidence type="ECO:0000256" key="6">
    <source>
        <dbReference type="ARBA" id="ARBA00023136"/>
    </source>
</evidence>
<keyword evidence="4 7" id="KW-0812">Transmembrane</keyword>
<dbReference type="PANTHER" id="PTHR43386:SF25">
    <property type="entry name" value="PEPTIDE ABC TRANSPORTER PERMEASE PROTEIN"/>
    <property type="match status" value="1"/>
</dbReference>
<feature type="transmembrane region" description="Helical" evidence="7">
    <location>
        <begin position="137"/>
        <end position="161"/>
    </location>
</feature>
<dbReference type="EMBL" id="QJJK01000007">
    <property type="protein sequence ID" value="PXW57348.1"/>
    <property type="molecule type" value="Genomic_DNA"/>
</dbReference>
<evidence type="ECO:0000313" key="9">
    <source>
        <dbReference type="Proteomes" id="UP000248021"/>
    </source>
</evidence>
<keyword evidence="3" id="KW-1003">Cell membrane</keyword>
<comment type="similarity">
    <text evidence="7">Belongs to the binding-protein-dependent transport system permease family.</text>
</comment>
<evidence type="ECO:0000313" key="8">
    <source>
        <dbReference type="EMBL" id="PXW57348.1"/>
    </source>
</evidence>
<organism evidence="8 9">
    <name type="scientific">Chelatococcus asaccharovorans</name>
    <dbReference type="NCBI Taxonomy" id="28210"/>
    <lineage>
        <taxon>Bacteria</taxon>
        <taxon>Pseudomonadati</taxon>
        <taxon>Pseudomonadota</taxon>
        <taxon>Alphaproteobacteria</taxon>
        <taxon>Hyphomicrobiales</taxon>
        <taxon>Chelatococcaceae</taxon>
        <taxon>Chelatococcus</taxon>
    </lineage>
</organism>
<dbReference type="Gene3D" id="1.10.3720.10">
    <property type="entry name" value="MetI-like"/>
    <property type="match status" value="1"/>
</dbReference>
<dbReference type="Pfam" id="PF00528">
    <property type="entry name" value="BPD_transp_1"/>
    <property type="match status" value="1"/>
</dbReference>
<evidence type="ECO:0000256" key="7">
    <source>
        <dbReference type="RuleBase" id="RU363032"/>
    </source>
</evidence>
<keyword evidence="9" id="KW-1185">Reference proteome</keyword>
<comment type="subcellular location">
    <subcellularLocation>
        <location evidence="1 7">Cell membrane</location>
        <topology evidence="1 7">Multi-pass membrane protein</topology>
    </subcellularLocation>
</comment>
<evidence type="ECO:0000256" key="3">
    <source>
        <dbReference type="ARBA" id="ARBA00022475"/>
    </source>
</evidence>
<dbReference type="SUPFAM" id="SSF161098">
    <property type="entry name" value="MetI-like"/>
    <property type="match status" value="1"/>
</dbReference>
<evidence type="ECO:0000256" key="1">
    <source>
        <dbReference type="ARBA" id="ARBA00004651"/>
    </source>
</evidence>
<evidence type="ECO:0000256" key="4">
    <source>
        <dbReference type="ARBA" id="ARBA00022692"/>
    </source>
</evidence>
<keyword evidence="2 7" id="KW-0813">Transport</keyword>
<dbReference type="PROSITE" id="PS50928">
    <property type="entry name" value="ABC_TM1"/>
    <property type="match status" value="1"/>
</dbReference>
<feature type="transmembrane region" description="Helical" evidence="7">
    <location>
        <begin position="93"/>
        <end position="117"/>
    </location>
</feature>
<gene>
    <name evidence="8" type="ORF">C7450_107389</name>
</gene>
<comment type="caution">
    <text evidence="8">The sequence shown here is derived from an EMBL/GenBank/DDBJ whole genome shotgun (WGS) entry which is preliminary data.</text>
</comment>
<dbReference type="GO" id="GO:0005886">
    <property type="term" value="C:plasma membrane"/>
    <property type="evidence" value="ECO:0007669"/>
    <property type="project" value="UniProtKB-SubCell"/>
</dbReference>